<evidence type="ECO:0000256" key="1">
    <source>
        <dbReference type="SAM" id="MobiDB-lite"/>
    </source>
</evidence>
<sequence length="215" mass="23228">MYPSTRTLLRAASTRAELLGVSPRTTFLPSTNQIRTIRIAPSSQVPTPQDKEPLTSAPLQQNKKPLTSPPIQENKETLTSAPLQQDKEPLTSAPLQPENTLYRRNKITQGHVNDPSNRNKSDPQCQSASAGRDVRMNGSGSPLDSASAEYGMKQTRPLDVGSGNKEGVGFVNQNGSASATARKFEIEAEMGKAEENLKAEREKSEEAAWGSALIG</sequence>
<feature type="compositionally biased region" description="Polar residues" evidence="1">
    <location>
        <begin position="57"/>
        <end position="83"/>
    </location>
</feature>
<reference evidence="2 3" key="1">
    <citation type="journal article" date="2020" name="ISME J.">
        <title>Uncovering the hidden diversity of litter-decomposition mechanisms in mushroom-forming fungi.</title>
        <authorList>
            <person name="Floudas D."/>
            <person name="Bentzer J."/>
            <person name="Ahren D."/>
            <person name="Johansson T."/>
            <person name="Persson P."/>
            <person name="Tunlid A."/>
        </authorList>
    </citation>
    <scope>NUCLEOTIDE SEQUENCE [LARGE SCALE GENOMIC DNA]</scope>
    <source>
        <strain evidence="2 3">CBS 175.51</strain>
    </source>
</reference>
<protein>
    <submittedName>
        <fullName evidence="2">Uncharacterized protein</fullName>
    </submittedName>
</protein>
<comment type="caution">
    <text evidence="2">The sequence shown here is derived from an EMBL/GenBank/DDBJ whole genome shotgun (WGS) entry which is preliminary data.</text>
</comment>
<dbReference type="Proteomes" id="UP000541558">
    <property type="component" value="Unassembled WGS sequence"/>
</dbReference>
<evidence type="ECO:0000313" key="3">
    <source>
        <dbReference type="Proteomes" id="UP000541558"/>
    </source>
</evidence>
<accession>A0A8H5CL30</accession>
<feature type="region of interest" description="Disordered" evidence="1">
    <location>
        <begin position="194"/>
        <end position="215"/>
    </location>
</feature>
<feature type="compositionally biased region" description="Polar residues" evidence="1">
    <location>
        <begin position="107"/>
        <end position="129"/>
    </location>
</feature>
<feature type="compositionally biased region" description="Polar residues" evidence="1">
    <location>
        <begin position="38"/>
        <end position="47"/>
    </location>
</feature>
<name>A0A8H5CL30_9AGAR</name>
<organism evidence="2 3">
    <name type="scientific">Ephemerocybe angulata</name>
    <dbReference type="NCBI Taxonomy" id="980116"/>
    <lineage>
        <taxon>Eukaryota</taxon>
        <taxon>Fungi</taxon>
        <taxon>Dikarya</taxon>
        <taxon>Basidiomycota</taxon>
        <taxon>Agaricomycotina</taxon>
        <taxon>Agaricomycetes</taxon>
        <taxon>Agaricomycetidae</taxon>
        <taxon>Agaricales</taxon>
        <taxon>Agaricineae</taxon>
        <taxon>Psathyrellaceae</taxon>
        <taxon>Ephemerocybe</taxon>
    </lineage>
</organism>
<dbReference type="OrthoDB" id="2687798at2759"/>
<dbReference type="AlphaFoldDB" id="A0A8H5CL30"/>
<dbReference type="EMBL" id="JAACJK010000001">
    <property type="protein sequence ID" value="KAF5342652.1"/>
    <property type="molecule type" value="Genomic_DNA"/>
</dbReference>
<proteinExistence type="predicted"/>
<keyword evidence="3" id="KW-1185">Reference proteome</keyword>
<feature type="region of interest" description="Disordered" evidence="1">
    <location>
        <begin position="38"/>
        <end position="178"/>
    </location>
</feature>
<gene>
    <name evidence="2" type="ORF">D9611_002021</name>
</gene>
<evidence type="ECO:0000313" key="2">
    <source>
        <dbReference type="EMBL" id="KAF5342652.1"/>
    </source>
</evidence>
<feature type="compositionally biased region" description="Basic and acidic residues" evidence="1">
    <location>
        <begin position="194"/>
        <end position="206"/>
    </location>
</feature>